<dbReference type="GO" id="GO:0042732">
    <property type="term" value="P:D-xylose metabolic process"/>
    <property type="evidence" value="ECO:0007669"/>
    <property type="project" value="UniProtKB-KW"/>
</dbReference>
<reference evidence="5 6" key="1">
    <citation type="journal article" date="2015" name="Genome Announc.">
        <title>Expanding the biotechnology potential of lactobacilli through comparative genomics of 213 strains and associated genera.</title>
        <authorList>
            <person name="Sun Z."/>
            <person name="Harris H.M."/>
            <person name="McCann A."/>
            <person name="Guo C."/>
            <person name="Argimon S."/>
            <person name="Zhang W."/>
            <person name="Yang X."/>
            <person name="Jeffery I.B."/>
            <person name="Cooney J.C."/>
            <person name="Kagawa T.F."/>
            <person name="Liu W."/>
            <person name="Song Y."/>
            <person name="Salvetti E."/>
            <person name="Wrobel A."/>
            <person name="Rasinkangas P."/>
            <person name="Parkhill J."/>
            <person name="Rea M.C."/>
            <person name="O'Sullivan O."/>
            <person name="Ritari J."/>
            <person name="Douillard F.P."/>
            <person name="Paul Ross R."/>
            <person name="Yang R."/>
            <person name="Briner A.E."/>
            <person name="Felis G.E."/>
            <person name="de Vos W.M."/>
            <person name="Barrangou R."/>
            <person name="Klaenhammer T.R."/>
            <person name="Caufield P.W."/>
            <person name="Cui Y."/>
            <person name="Zhang H."/>
            <person name="O'Toole P.W."/>
        </authorList>
    </citation>
    <scope>NUCLEOTIDE SEQUENCE [LARGE SCALE GENOMIC DNA]</scope>
    <source>
        <strain evidence="5 6">DSM 18390</strain>
    </source>
</reference>
<dbReference type="GO" id="GO:0003677">
    <property type="term" value="F:DNA binding"/>
    <property type="evidence" value="ECO:0007669"/>
    <property type="project" value="UniProtKB-KW"/>
</dbReference>
<evidence type="ECO:0000256" key="1">
    <source>
        <dbReference type="ARBA" id="ARBA00002486"/>
    </source>
</evidence>
<comment type="function">
    <text evidence="1">Transcriptional repressor of xylose-utilizing enzymes.</text>
</comment>
<dbReference type="InterPro" id="IPR036388">
    <property type="entry name" value="WH-like_DNA-bd_sf"/>
</dbReference>
<evidence type="ECO:0000313" key="5">
    <source>
        <dbReference type="EMBL" id="KRM42465.1"/>
    </source>
</evidence>
<evidence type="ECO:0000313" key="6">
    <source>
        <dbReference type="Proteomes" id="UP000051010"/>
    </source>
</evidence>
<dbReference type="AlphaFoldDB" id="A0A0R1YJR9"/>
<evidence type="ECO:0000256" key="2">
    <source>
        <dbReference type="ARBA" id="ARBA00006479"/>
    </source>
</evidence>
<comment type="caution">
    <text evidence="5">The sequence shown here is derived from an EMBL/GenBank/DDBJ whole genome shotgun (WGS) entry which is preliminary data.</text>
</comment>
<evidence type="ECO:0000256" key="3">
    <source>
        <dbReference type="ARBA" id="ARBA00022629"/>
    </source>
</evidence>
<dbReference type="SUPFAM" id="SSF53067">
    <property type="entry name" value="Actin-like ATPase domain"/>
    <property type="match status" value="1"/>
</dbReference>
<dbReference type="Gene3D" id="3.30.420.40">
    <property type="match status" value="2"/>
</dbReference>
<comment type="similarity">
    <text evidence="2">Belongs to the ROK (NagC/XylR) family.</text>
</comment>
<dbReference type="PANTHER" id="PTHR18964">
    <property type="entry name" value="ROK (REPRESSOR, ORF, KINASE) FAMILY"/>
    <property type="match status" value="1"/>
</dbReference>
<dbReference type="InterPro" id="IPR011991">
    <property type="entry name" value="ArsR-like_HTH"/>
</dbReference>
<dbReference type="PATRIC" id="fig|1423786.4.peg.1938"/>
<dbReference type="InterPro" id="IPR000600">
    <property type="entry name" value="ROK"/>
</dbReference>
<proteinExistence type="inferred from homology"/>
<evidence type="ECO:0000256" key="4">
    <source>
        <dbReference type="ARBA" id="ARBA00023125"/>
    </source>
</evidence>
<gene>
    <name evidence="5" type="ORF">FD47_GL001833</name>
</gene>
<name>A0A0R1YJR9_9LACO</name>
<keyword evidence="3" id="KW-0119">Carbohydrate metabolism</keyword>
<dbReference type="RefSeq" id="WP_056980589.1">
    <property type="nucleotide sequence ID" value="NZ_AZFZ01000040.1"/>
</dbReference>
<accession>A0A0R1YJR9</accession>
<dbReference type="Pfam" id="PF13412">
    <property type="entry name" value="HTH_24"/>
    <property type="match status" value="1"/>
</dbReference>
<keyword evidence="4" id="KW-0238">DNA-binding</keyword>
<protein>
    <submittedName>
        <fullName evidence="5">ROK family protein</fullName>
    </submittedName>
</protein>
<keyword evidence="3" id="KW-0859">Xylose metabolism</keyword>
<organism evidence="5 6">
    <name type="scientific">Lentilactobacillus parafarraginis DSM 18390 = JCM 14109</name>
    <dbReference type="NCBI Taxonomy" id="1423786"/>
    <lineage>
        <taxon>Bacteria</taxon>
        <taxon>Bacillati</taxon>
        <taxon>Bacillota</taxon>
        <taxon>Bacilli</taxon>
        <taxon>Lactobacillales</taxon>
        <taxon>Lactobacillaceae</taxon>
        <taxon>Lentilactobacillus</taxon>
    </lineage>
</organism>
<dbReference type="Gene3D" id="1.10.10.10">
    <property type="entry name" value="Winged helix-like DNA-binding domain superfamily/Winged helix DNA-binding domain"/>
    <property type="match status" value="1"/>
</dbReference>
<dbReference type="Pfam" id="PF00480">
    <property type="entry name" value="ROK"/>
    <property type="match status" value="1"/>
</dbReference>
<sequence length="375" mass="41912">MNSKKSLQSTKTPNYSRIFRFIYQQGKISKQEIAANLDLSLPTVSQNLQRLQKNKLITTDGKFESSIGRRATAYSVAARSKVSLGLEVFAKQANLSALDLNGQEIATDTLKIQYQNSDVYFKKLCDWILAFSTHHKISTARILHLGIGVQGLISHDGQKVLYGKILASTGLTTEVFSRHLPYPVSFYHDADCVAVAEQFLTHSNQDTTYLSIGEHLGTAMMINNRIYSGENGRSGTMEHITLNTHSDRQCYCGRYGCIETYCSISSLLNADENLDDFMAQLAAGDLSITQRWNDYLNHLAEAINNLHMFLDNRLVIAGELIRHLDQSIIEELDKRIRKITAFPEDHSYLELGIVTARPVAIGAAIPSVTEFVESI</sequence>
<dbReference type="Proteomes" id="UP000051010">
    <property type="component" value="Unassembled WGS sequence"/>
</dbReference>
<dbReference type="SUPFAM" id="SSF46785">
    <property type="entry name" value="Winged helix' DNA-binding domain"/>
    <property type="match status" value="1"/>
</dbReference>
<dbReference type="PANTHER" id="PTHR18964:SF110">
    <property type="entry name" value="TRANSCRIPTIONAL REGULATOR, XYLR-RELATED"/>
    <property type="match status" value="1"/>
</dbReference>
<dbReference type="InterPro" id="IPR043129">
    <property type="entry name" value="ATPase_NBD"/>
</dbReference>
<dbReference type="InterPro" id="IPR036390">
    <property type="entry name" value="WH_DNA-bd_sf"/>
</dbReference>
<dbReference type="CDD" id="cd00090">
    <property type="entry name" value="HTH_ARSR"/>
    <property type="match status" value="1"/>
</dbReference>
<dbReference type="EMBL" id="AZFZ01000040">
    <property type="protein sequence ID" value="KRM42465.1"/>
    <property type="molecule type" value="Genomic_DNA"/>
</dbReference>